<name>A0A4C1Z5H8_EUMVA</name>
<proteinExistence type="predicted"/>
<comment type="caution">
    <text evidence="2">The sequence shown here is derived from an EMBL/GenBank/DDBJ whole genome shotgun (WGS) entry which is preliminary data.</text>
</comment>
<keyword evidence="1" id="KW-0732">Signal</keyword>
<evidence type="ECO:0000313" key="3">
    <source>
        <dbReference type="Proteomes" id="UP000299102"/>
    </source>
</evidence>
<organism evidence="2 3">
    <name type="scientific">Eumeta variegata</name>
    <name type="common">Bagworm moth</name>
    <name type="synonym">Eumeta japonica</name>
    <dbReference type="NCBI Taxonomy" id="151549"/>
    <lineage>
        <taxon>Eukaryota</taxon>
        <taxon>Metazoa</taxon>
        <taxon>Ecdysozoa</taxon>
        <taxon>Arthropoda</taxon>
        <taxon>Hexapoda</taxon>
        <taxon>Insecta</taxon>
        <taxon>Pterygota</taxon>
        <taxon>Neoptera</taxon>
        <taxon>Endopterygota</taxon>
        <taxon>Lepidoptera</taxon>
        <taxon>Glossata</taxon>
        <taxon>Ditrysia</taxon>
        <taxon>Tineoidea</taxon>
        <taxon>Psychidae</taxon>
        <taxon>Oiketicinae</taxon>
        <taxon>Eumeta</taxon>
    </lineage>
</organism>
<evidence type="ECO:0000313" key="2">
    <source>
        <dbReference type="EMBL" id="GBP82423.1"/>
    </source>
</evidence>
<sequence>MLLPYLFVVLRLPVILWWSRSRPIRRKHFKPACKIAFKVQIKISVNHYTVAPSPSIGPRATCEARHCFRMALLEFRGI</sequence>
<reference evidence="2 3" key="1">
    <citation type="journal article" date="2019" name="Commun. Biol.">
        <title>The bagworm genome reveals a unique fibroin gene that provides high tensile strength.</title>
        <authorList>
            <person name="Kono N."/>
            <person name="Nakamura H."/>
            <person name="Ohtoshi R."/>
            <person name="Tomita M."/>
            <person name="Numata K."/>
            <person name="Arakawa K."/>
        </authorList>
    </citation>
    <scope>NUCLEOTIDE SEQUENCE [LARGE SCALE GENOMIC DNA]</scope>
</reference>
<gene>
    <name evidence="2" type="ORF">EVAR_51465_1</name>
</gene>
<dbReference type="EMBL" id="BGZK01001564">
    <property type="protein sequence ID" value="GBP82423.1"/>
    <property type="molecule type" value="Genomic_DNA"/>
</dbReference>
<dbReference type="Proteomes" id="UP000299102">
    <property type="component" value="Unassembled WGS sequence"/>
</dbReference>
<accession>A0A4C1Z5H8</accession>
<evidence type="ECO:0008006" key="4">
    <source>
        <dbReference type="Google" id="ProtNLM"/>
    </source>
</evidence>
<keyword evidence="3" id="KW-1185">Reference proteome</keyword>
<feature type="chain" id="PRO_5020029521" description="Secreted protein" evidence="1">
    <location>
        <begin position="22"/>
        <end position="78"/>
    </location>
</feature>
<feature type="signal peptide" evidence="1">
    <location>
        <begin position="1"/>
        <end position="21"/>
    </location>
</feature>
<dbReference type="AlphaFoldDB" id="A0A4C1Z5H8"/>
<evidence type="ECO:0000256" key="1">
    <source>
        <dbReference type="SAM" id="SignalP"/>
    </source>
</evidence>
<protein>
    <recommendedName>
        <fullName evidence="4">Secreted protein</fullName>
    </recommendedName>
</protein>